<dbReference type="InterPro" id="IPR036388">
    <property type="entry name" value="WH-like_DNA-bd_sf"/>
</dbReference>
<dbReference type="SUPFAM" id="SSF46785">
    <property type="entry name" value="Winged helix' DNA-binding domain"/>
    <property type="match status" value="1"/>
</dbReference>
<accession>A0A1M5YKT2</accession>
<dbReference type="Proteomes" id="UP000184139">
    <property type="component" value="Unassembled WGS sequence"/>
</dbReference>
<dbReference type="InterPro" id="IPR036390">
    <property type="entry name" value="WH_DNA-bd_sf"/>
</dbReference>
<name>A0A1M5YKT2_9BACT</name>
<proteinExistence type="predicted"/>
<gene>
    <name evidence="2" type="ORF">SAMN02745124_04161</name>
</gene>
<dbReference type="SMART" id="SM00347">
    <property type="entry name" value="HTH_MARR"/>
    <property type="match status" value="1"/>
</dbReference>
<keyword evidence="2" id="KW-0238">DNA-binding</keyword>
<keyword evidence="3" id="KW-1185">Reference proteome</keyword>
<dbReference type="InterPro" id="IPR000835">
    <property type="entry name" value="HTH_MarR-typ"/>
</dbReference>
<protein>
    <submittedName>
        <fullName evidence="2">DNA-binding transcriptional regulator, MarR family</fullName>
    </submittedName>
</protein>
<dbReference type="Pfam" id="PF13412">
    <property type="entry name" value="HTH_24"/>
    <property type="match status" value="1"/>
</dbReference>
<feature type="domain" description="HTH marR-type" evidence="1">
    <location>
        <begin position="8"/>
        <end position="102"/>
    </location>
</feature>
<dbReference type="EMBL" id="FQXS01000041">
    <property type="protein sequence ID" value="SHI12602.1"/>
    <property type="molecule type" value="Genomic_DNA"/>
</dbReference>
<dbReference type="Gene3D" id="3.40.50.720">
    <property type="entry name" value="NAD(P)-binding Rossmann-like Domain"/>
    <property type="match status" value="1"/>
</dbReference>
<dbReference type="GO" id="GO:0003700">
    <property type="term" value="F:DNA-binding transcription factor activity"/>
    <property type="evidence" value="ECO:0007669"/>
    <property type="project" value="InterPro"/>
</dbReference>
<dbReference type="AlphaFoldDB" id="A0A1M5YKT2"/>
<evidence type="ECO:0000313" key="3">
    <source>
        <dbReference type="Proteomes" id="UP000184139"/>
    </source>
</evidence>
<sequence>MIDLKRSSFFLPTTKFRELAILLAVLHDSEISQQEIAEQSGLSGAMVNGYVKTLRKDGIVEMLERNRRDKEYHLTAAGKSRLMNLLMNCSAEIVQLYSQARQEIITKLLGHLNGNGSHRVVLFGGADTAQLVCSALESFSHVEIVAIVDNNKGKWGQVIGSQMIQDPALLEEIEFDSVVISSFARQDEIYESIRSLESQNVKLIKLASL</sequence>
<dbReference type="Gene3D" id="1.10.10.10">
    <property type="entry name" value="Winged helix-like DNA-binding domain superfamily/Winged helix DNA-binding domain"/>
    <property type="match status" value="1"/>
</dbReference>
<organism evidence="2 3">
    <name type="scientific">Desulfofustis glycolicus DSM 9705</name>
    <dbReference type="NCBI Taxonomy" id="1121409"/>
    <lineage>
        <taxon>Bacteria</taxon>
        <taxon>Pseudomonadati</taxon>
        <taxon>Thermodesulfobacteriota</taxon>
        <taxon>Desulfobulbia</taxon>
        <taxon>Desulfobulbales</taxon>
        <taxon>Desulfocapsaceae</taxon>
        <taxon>Desulfofustis</taxon>
    </lineage>
</organism>
<dbReference type="OrthoDB" id="5418770at2"/>
<evidence type="ECO:0000259" key="1">
    <source>
        <dbReference type="SMART" id="SM00347"/>
    </source>
</evidence>
<dbReference type="RefSeq" id="WP_073379128.1">
    <property type="nucleotide sequence ID" value="NZ_FQXS01000041.1"/>
</dbReference>
<reference evidence="2 3" key="1">
    <citation type="submission" date="2016-11" db="EMBL/GenBank/DDBJ databases">
        <authorList>
            <person name="Jaros S."/>
            <person name="Januszkiewicz K."/>
            <person name="Wedrychowicz H."/>
        </authorList>
    </citation>
    <scope>NUCLEOTIDE SEQUENCE [LARGE SCALE GENOMIC DNA]</scope>
    <source>
        <strain evidence="2 3">DSM 9705</strain>
    </source>
</reference>
<dbReference type="STRING" id="1121409.SAMN02745124_04161"/>
<evidence type="ECO:0000313" key="2">
    <source>
        <dbReference type="EMBL" id="SHI12602.1"/>
    </source>
</evidence>
<dbReference type="GO" id="GO:0003677">
    <property type="term" value="F:DNA binding"/>
    <property type="evidence" value="ECO:0007669"/>
    <property type="project" value="UniProtKB-KW"/>
</dbReference>